<keyword evidence="2" id="KW-1185">Reference proteome</keyword>
<dbReference type="EMBL" id="JAHXCT010000006">
    <property type="protein sequence ID" value="MBW4769821.1"/>
    <property type="molecule type" value="Genomic_DNA"/>
</dbReference>
<dbReference type="InterPro" id="IPR039498">
    <property type="entry name" value="NTP_transf_5"/>
</dbReference>
<evidence type="ECO:0000313" key="1">
    <source>
        <dbReference type="EMBL" id="MBW4769821.1"/>
    </source>
</evidence>
<protein>
    <submittedName>
        <fullName evidence="1">Nucleotidyltransferase family protein</fullName>
    </submittedName>
</protein>
<dbReference type="Pfam" id="PF14907">
    <property type="entry name" value="NTP_transf_5"/>
    <property type="match status" value="1"/>
</dbReference>
<dbReference type="RefSeq" id="WP_219481906.1">
    <property type="nucleotide sequence ID" value="NZ_JAHXCT010000006.1"/>
</dbReference>
<dbReference type="Proteomes" id="UP000788426">
    <property type="component" value="Unassembled WGS sequence"/>
</dbReference>
<organism evidence="1 2">
    <name type="scientific">Hoylesella nanceiensis</name>
    <dbReference type="NCBI Taxonomy" id="425941"/>
    <lineage>
        <taxon>Bacteria</taxon>
        <taxon>Pseudomonadati</taxon>
        <taxon>Bacteroidota</taxon>
        <taxon>Bacteroidia</taxon>
        <taxon>Bacteroidales</taxon>
        <taxon>Prevotellaceae</taxon>
        <taxon>Hoylesella</taxon>
    </lineage>
</organism>
<evidence type="ECO:0000313" key="2">
    <source>
        <dbReference type="Proteomes" id="UP000788426"/>
    </source>
</evidence>
<gene>
    <name evidence="1" type="ORF">KZO38_08630</name>
</gene>
<name>A0ABS6YE25_9BACT</name>
<accession>A0ABS6YE25</accession>
<proteinExistence type="predicted"/>
<reference evidence="1 2" key="1">
    <citation type="submission" date="2021-07" db="EMBL/GenBank/DDBJ databases">
        <title>Genomic diversity and antimicrobial resistance of Prevotella spp. isolated from chronic lung disease airways.</title>
        <authorList>
            <person name="Webb K.A."/>
            <person name="Olagoke O.S."/>
            <person name="Baird T."/>
            <person name="Neill J."/>
            <person name="Pham A."/>
            <person name="Wells T.J."/>
            <person name="Ramsay K.A."/>
            <person name="Bell S.C."/>
            <person name="Sarovich D.S."/>
            <person name="Price E.P."/>
        </authorList>
    </citation>
    <scope>NUCLEOTIDE SEQUENCE [LARGE SCALE GENOMIC DNA]</scope>
    <source>
        <strain evidence="1 2">SCHI0011.S.12</strain>
    </source>
</reference>
<comment type="caution">
    <text evidence="1">The sequence shown here is derived from an EMBL/GenBank/DDBJ whole genome shotgun (WGS) entry which is preliminary data.</text>
</comment>
<sequence>MFTKAEEQFLELYRSGIWEKPVKEEIFDGSTDWETIKDLMLAQTVIGVCTNVISKLPAQRKPNQNIYFNLIMLTSNIEQANKAMNNLLIELFDACEKLNIKAFLLKGQAVAQCYPKPLLRQSGDIDLLFLETGEYKKAVDELHKYFSVPMTEVDPDRPHALFICKDIVVELHGDIHGAINRKAMKNTMTWTKRMFAQNPPLICNIGEAKAVLPPVHFDALFIFLHAARHYFGSAVGLRQLSDWMRYLYIHKDDINRTELLKDIEYLGLTKVWSVFATMAVDYLGCPEEVMPLYNKRYKKDAKRLLRYILDSGNFGYYDKRIQTSSKNLFVQRFIAMKGHLEMQFRNIVTFPEESLYGIPFFFKDGFKRFIKAFKK</sequence>